<feature type="compositionally biased region" description="Basic and acidic residues" evidence="1">
    <location>
        <begin position="90"/>
        <end position="125"/>
    </location>
</feature>
<feature type="compositionally biased region" description="Polar residues" evidence="1">
    <location>
        <begin position="287"/>
        <end position="300"/>
    </location>
</feature>
<evidence type="ECO:0000259" key="2">
    <source>
        <dbReference type="Pfam" id="PF20149"/>
    </source>
</evidence>
<proteinExistence type="predicted"/>
<organism evidence="3 4">
    <name type="scientific">Gymnopilus dilepis</name>
    <dbReference type="NCBI Taxonomy" id="231916"/>
    <lineage>
        <taxon>Eukaryota</taxon>
        <taxon>Fungi</taxon>
        <taxon>Dikarya</taxon>
        <taxon>Basidiomycota</taxon>
        <taxon>Agaricomycotina</taxon>
        <taxon>Agaricomycetes</taxon>
        <taxon>Agaricomycetidae</taxon>
        <taxon>Agaricales</taxon>
        <taxon>Agaricineae</taxon>
        <taxon>Hymenogastraceae</taxon>
        <taxon>Gymnopilus</taxon>
    </lineage>
</organism>
<dbReference type="InterPro" id="IPR045341">
    <property type="entry name" value="DUF6532"/>
</dbReference>
<sequence length="623" mass="69784">MSPKSTEGSQDEVTQAELKAYRRKERKLLREAQKELEDRNLMESTRGGRQAKHRALEGKIWMQASQVRQKRASSPIKDPISKHKKKRQKKDCPKERADNGDDDGCDKGSGRRSVSSRERIHRNSESDSSSSSSENSDDEDSDESFPDVKRMTDAELNALLGPEAAIVTGSSADQQHSTLSLFEINDSDVEMVSSRAPSRASTGPPTSEFTDDSGEEEVGEDRGSISAPTRVRGEVEDEAAISRRRSGAAKKKLDNDIQNNDRRESRAESHASKPKKSSKREEAFQREQPQIKPSNGPTSQPTTNSSKPSKDSKDPNADDAMQVTKWPEWAEIKLNGRGKSKANLLDQHSVIRAVVRKAIKSAEVDIITRKAWPELETARDVYRRRLLLDAGQALVKDEVKAMDVARRVESDSTFAAILGDMVMDRLSSTRSPARGVAFNHIACFELGVGDRCVARVEALLKDDLYIYPGQWVTDEATKLPVWMIERSMIYQNQGLMDTLKDAFFGSRKDFGYKYMSHYKSTLPKRTEPELTIPLVALAATGFYAALHAWKTGKNRQKEERFEGELFNSTFERHVNYLKSMKDTNAIAFHVIMSRLYNYATDSAQTANKVSANALMVADLSGYE</sequence>
<feature type="domain" description="DUF6532" evidence="2">
    <location>
        <begin position="358"/>
        <end position="579"/>
    </location>
</feature>
<comment type="caution">
    <text evidence="3">The sequence shown here is derived from an EMBL/GenBank/DDBJ whole genome shotgun (WGS) entry which is preliminary data.</text>
</comment>
<feature type="compositionally biased region" description="Acidic residues" evidence="1">
    <location>
        <begin position="135"/>
        <end position="145"/>
    </location>
</feature>
<feature type="region of interest" description="Disordered" evidence="1">
    <location>
        <begin position="1"/>
        <end position="153"/>
    </location>
</feature>
<dbReference type="AlphaFoldDB" id="A0A409W536"/>
<feature type="compositionally biased region" description="Basic and acidic residues" evidence="1">
    <location>
        <begin position="251"/>
        <end position="271"/>
    </location>
</feature>
<gene>
    <name evidence="3" type="ORF">CVT26_010519</name>
</gene>
<feature type="compositionally biased region" description="Polar residues" evidence="1">
    <location>
        <begin position="195"/>
        <end position="208"/>
    </location>
</feature>
<dbReference type="InParanoid" id="A0A409W536"/>
<feature type="compositionally biased region" description="Basic and acidic residues" evidence="1">
    <location>
        <begin position="28"/>
        <end position="41"/>
    </location>
</feature>
<evidence type="ECO:0000313" key="3">
    <source>
        <dbReference type="EMBL" id="PPQ73611.1"/>
    </source>
</evidence>
<dbReference type="Pfam" id="PF20149">
    <property type="entry name" value="DUF6532"/>
    <property type="match status" value="1"/>
</dbReference>
<reference evidence="3 4" key="1">
    <citation type="journal article" date="2018" name="Evol. Lett.">
        <title>Horizontal gene cluster transfer increased hallucinogenic mushroom diversity.</title>
        <authorList>
            <person name="Reynolds H.T."/>
            <person name="Vijayakumar V."/>
            <person name="Gluck-Thaler E."/>
            <person name="Korotkin H.B."/>
            <person name="Matheny P.B."/>
            <person name="Slot J.C."/>
        </authorList>
    </citation>
    <scope>NUCLEOTIDE SEQUENCE [LARGE SCALE GENOMIC DNA]</scope>
    <source>
        <strain evidence="3 4">SRW20</strain>
    </source>
</reference>
<protein>
    <recommendedName>
        <fullName evidence="2">DUF6532 domain-containing protein</fullName>
    </recommendedName>
</protein>
<dbReference type="EMBL" id="NHYE01005394">
    <property type="protein sequence ID" value="PPQ73611.1"/>
    <property type="molecule type" value="Genomic_DNA"/>
</dbReference>
<dbReference type="Proteomes" id="UP000284706">
    <property type="component" value="Unassembled WGS sequence"/>
</dbReference>
<feature type="compositionally biased region" description="Polar residues" evidence="1">
    <location>
        <begin position="1"/>
        <end position="13"/>
    </location>
</feature>
<evidence type="ECO:0000256" key="1">
    <source>
        <dbReference type="SAM" id="MobiDB-lite"/>
    </source>
</evidence>
<name>A0A409W536_9AGAR</name>
<evidence type="ECO:0000313" key="4">
    <source>
        <dbReference type="Proteomes" id="UP000284706"/>
    </source>
</evidence>
<keyword evidence="4" id="KW-1185">Reference proteome</keyword>
<feature type="region of interest" description="Disordered" evidence="1">
    <location>
        <begin position="190"/>
        <end position="323"/>
    </location>
</feature>
<feature type="compositionally biased region" description="Acidic residues" evidence="1">
    <location>
        <begin position="209"/>
        <end position="219"/>
    </location>
</feature>
<dbReference type="OrthoDB" id="3225557at2759"/>
<accession>A0A409W536</accession>
<dbReference type="STRING" id="231916.A0A409W536"/>